<dbReference type="PANTHER" id="PTHR11113:SF14">
    <property type="entry name" value="N-ACETYLGLUCOSAMINE-6-PHOSPHATE DEACETYLASE"/>
    <property type="match status" value="1"/>
</dbReference>
<dbReference type="GO" id="GO:0106279">
    <property type="term" value="P:negative regulation of UDP-N-acetylglucosamine biosynthetic process"/>
    <property type="evidence" value="ECO:0007669"/>
    <property type="project" value="UniProtKB-ARBA"/>
</dbReference>
<keyword evidence="5 8" id="KW-0378">Hydrolase</keyword>
<dbReference type="GO" id="GO:0008448">
    <property type="term" value="F:N-acetylglucosamine-6-phosphate deacetylase activity"/>
    <property type="evidence" value="ECO:0007669"/>
    <property type="project" value="UniProtKB-UniRule"/>
</dbReference>
<dbReference type="InterPro" id="IPR006680">
    <property type="entry name" value="Amidohydro-rel"/>
</dbReference>
<keyword evidence="6 8" id="KW-0119">Carbohydrate metabolism</keyword>
<dbReference type="STRING" id="32264.T1JXE4"/>
<comment type="cofactor">
    <cofactor evidence="11">
        <name>a divalent metal cation</name>
        <dbReference type="ChEBI" id="CHEBI:60240"/>
    </cofactor>
    <text evidence="11">Binds 1 divalent metal cation per subunit.</text>
</comment>
<dbReference type="EMBL" id="CAEY01000828">
    <property type="status" value="NOT_ANNOTATED_CDS"/>
    <property type="molecule type" value="Genomic_DNA"/>
</dbReference>
<dbReference type="eggNOG" id="KOG3892">
    <property type="taxonomic scope" value="Eukaryota"/>
</dbReference>
<evidence type="ECO:0000259" key="12">
    <source>
        <dbReference type="Pfam" id="PF01979"/>
    </source>
</evidence>
<dbReference type="SUPFAM" id="SSF51338">
    <property type="entry name" value="Composite domain of metallo-dependent hydrolases"/>
    <property type="match status" value="1"/>
</dbReference>
<dbReference type="Gene3D" id="3.20.20.140">
    <property type="entry name" value="Metal-dependent hydrolases"/>
    <property type="match status" value="1"/>
</dbReference>
<dbReference type="OrthoDB" id="10264777at2759"/>
<dbReference type="GO" id="GO:0046872">
    <property type="term" value="F:metal ion binding"/>
    <property type="evidence" value="ECO:0007669"/>
    <property type="project" value="UniProtKB-KW"/>
</dbReference>
<dbReference type="SUPFAM" id="SSF51556">
    <property type="entry name" value="Metallo-dependent hydrolases"/>
    <property type="match status" value="1"/>
</dbReference>
<dbReference type="PANTHER" id="PTHR11113">
    <property type="entry name" value="N-ACETYLGLUCOSAMINE-6-PHOSPHATE DEACETYLASE"/>
    <property type="match status" value="1"/>
</dbReference>
<dbReference type="Pfam" id="PF01979">
    <property type="entry name" value="Amidohydro_1"/>
    <property type="match status" value="1"/>
</dbReference>
<dbReference type="EC" id="3.5.1.25" evidence="2 8"/>
<feature type="domain" description="Amidohydrolase-related" evidence="12">
    <location>
        <begin position="63"/>
        <end position="404"/>
    </location>
</feature>
<protein>
    <recommendedName>
        <fullName evidence="3 8">N-acetylglucosamine-6-phosphate deacetylase</fullName>
        <ecNumber evidence="2 8">3.5.1.25</ecNumber>
    </recommendedName>
</protein>
<dbReference type="HOGENOM" id="CLU_032482_0_2_1"/>
<dbReference type="NCBIfam" id="TIGR00221">
    <property type="entry name" value="nagA"/>
    <property type="match status" value="1"/>
</dbReference>
<feature type="binding site" evidence="11">
    <location>
        <position position="233"/>
    </location>
    <ligand>
        <name>Zn(2+)</name>
        <dbReference type="ChEBI" id="CHEBI:29105"/>
    </ligand>
</feature>
<feature type="binding site" evidence="11">
    <location>
        <position position="212"/>
    </location>
    <ligand>
        <name>Zn(2+)</name>
        <dbReference type="ChEBI" id="CHEBI:29105"/>
    </ligand>
</feature>
<dbReference type="InterPro" id="IPR032466">
    <property type="entry name" value="Metal_Hydrolase"/>
</dbReference>
<keyword evidence="14" id="KW-1185">Reference proteome</keyword>
<keyword evidence="4 11" id="KW-0479">Metal-binding</keyword>
<gene>
    <name evidence="13" type="primary">107371836</name>
</gene>
<dbReference type="Gene3D" id="2.30.40.10">
    <property type="entry name" value="Urease, subunit C, domain 1"/>
    <property type="match status" value="1"/>
</dbReference>
<dbReference type="FunFam" id="3.20.20.140:FF:000023">
    <property type="entry name" value="N-acetylglucosamine-6-phosphate deacetylase"/>
    <property type="match status" value="1"/>
</dbReference>
<evidence type="ECO:0000256" key="4">
    <source>
        <dbReference type="ARBA" id="ARBA00022723"/>
    </source>
</evidence>
<dbReference type="GO" id="GO:0019262">
    <property type="term" value="P:N-acetylneuraminate catabolic process"/>
    <property type="evidence" value="ECO:0007669"/>
    <property type="project" value="UniProtKB-ARBA"/>
</dbReference>
<dbReference type="InterPro" id="IPR003764">
    <property type="entry name" value="GlcNAc_6-P_deAcase"/>
</dbReference>
<dbReference type="EnsemblMetazoa" id="tetur02g11640.1">
    <property type="protein sequence ID" value="tetur02g11640.1"/>
    <property type="gene ID" value="tetur02g11640"/>
</dbReference>
<accession>T1JXE4</accession>
<feature type="binding site" evidence="11">
    <location>
        <position position="145"/>
    </location>
    <ligand>
        <name>Zn(2+)</name>
        <dbReference type="ChEBI" id="CHEBI:29105"/>
    </ligand>
</feature>
<reference evidence="13" key="2">
    <citation type="submission" date="2015-06" db="UniProtKB">
        <authorList>
            <consortium name="EnsemblMetazoa"/>
        </authorList>
    </citation>
    <scope>IDENTIFICATION</scope>
</reference>
<reference evidence="14" key="1">
    <citation type="submission" date="2011-08" db="EMBL/GenBank/DDBJ databases">
        <authorList>
            <person name="Rombauts S."/>
        </authorList>
    </citation>
    <scope>NUCLEOTIDE SEQUENCE</scope>
    <source>
        <strain evidence="14">London</strain>
    </source>
</reference>
<name>T1JXE4_TETUR</name>
<dbReference type="GO" id="GO:0006046">
    <property type="term" value="P:N-acetylglucosamine catabolic process"/>
    <property type="evidence" value="ECO:0007669"/>
    <property type="project" value="TreeGrafter"/>
</dbReference>
<proteinExistence type="inferred from homology"/>
<feature type="binding site" evidence="10">
    <location>
        <position position="244"/>
    </location>
    <ligand>
        <name>substrate</name>
    </ligand>
</feature>
<feature type="binding site" evidence="10">
    <location>
        <position position="274"/>
    </location>
    <ligand>
        <name>substrate</name>
    </ligand>
</feature>
<dbReference type="KEGG" id="tut:107371836"/>
<evidence type="ECO:0000256" key="1">
    <source>
        <dbReference type="ARBA" id="ARBA00010716"/>
    </source>
</evidence>
<feature type="active site" description="Proton donor/acceptor" evidence="9">
    <location>
        <position position="296"/>
    </location>
</feature>
<evidence type="ECO:0000256" key="3">
    <source>
        <dbReference type="ARBA" id="ARBA00018029"/>
    </source>
</evidence>
<evidence type="ECO:0000256" key="7">
    <source>
        <dbReference type="ARBA" id="ARBA00047647"/>
    </source>
</evidence>
<evidence type="ECO:0000256" key="9">
    <source>
        <dbReference type="PIRSR" id="PIRSR038994-1"/>
    </source>
</evidence>
<dbReference type="InterPro" id="IPR011059">
    <property type="entry name" value="Metal-dep_hydrolase_composite"/>
</dbReference>
<evidence type="ECO:0000256" key="11">
    <source>
        <dbReference type="PIRSR" id="PIRSR038994-3"/>
    </source>
</evidence>
<comment type="catalytic activity">
    <reaction evidence="7 8">
        <text>N-acetyl-D-glucosamine 6-phosphate + H2O = D-glucosamine 6-phosphate + acetate</text>
        <dbReference type="Rhea" id="RHEA:22936"/>
        <dbReference type="ChEBI" id="CHEBI:15377"/>
        <dbReference type="ChEBI" id="CHEBI:30089"/>
        <dbReference type="ChEBI" id="CHEBI:57513"/>
        <dbReference type="ChEBI" id="CHEBI:58725"/>
        <dbReference type="EC" id="3.5.1.25"/>
    </reaction>
</comment>
<evidence type="ECO:0000256" key="5">
    <source>
        <dbReference type="ARBA" id="ARBA00022801"/>
    </source>
</evidence>
<evidence type="ECO:0000256" key="2">
    <source>
        <dbReference type="ARBA" id="ARBA00011899"/>
    </source>
</evidence>
<comment type="similarity">
    <text evidence="1 8">Belongs to the metallo-dependent hydrolases superfamily. NagA family.</text>
</comment>
<evidence type="ECO:0000313" key="14">
    <source>
        <dbReference type="Proteomes" id="UP000015104"/>
    </source>
</evidence>
<dbReference type="CDD" id="cd00854">
    <property type="entry name" value="NagA"/>
    <property type="match status" value="1"/>
</dbReference>
<sequence>MTSSPKFHHCDQLIKFYNCFIIRDGQLVKEDFWIKSGKIINPEPIFYDEKSKPDVVIDCKHNIIAPGYIDLQINGGYGFDFSNDNVDIEKAIDSVARGIVASGVTSFCPTLITQSPESYKKIIPFIHRRPGSLENGASILGLHLEGPFINRKKRGAHPEHLVRDNIMKSFNELVDVYGTLEDVAIITLAPELDGGSIIKEIVSHNIIVSMGHSVATLNQGYVAISNGANFITHLFNAMLPFHHRDPGLVGLLAHSYPNSSKVPVYYGIIADGIHTHDAALRIAYQTNPDGLVCVTDAISALGLEPGKKHKLGEQFIEICDSKAFIAGTETLCGSIATMSQCVRNLNAVTNCGIVKAVECASLHPAQVLGITEFKGTLNFGSDADFIILDNQLNVLATFIGGQKVWIADHFPIKAAQLS</sequence>
<evidence type="ECO:0000256" key="8">
    <source>
        <dbReference type="PIRNR" id="PIRNR038994"/>
    </source>
</evidence>
<dbReference type="PIRSF" id="PIRSF038994">
    <property type="entry name" value="NagA"/>
    <property type="match status" value="1"/>
</dbReference>
<evidence type="ECO:0000256" key="10">
    <source>
        <dbReference type="PIRSR" id="PIRSR038994-2"/>
    </source>
</evidence>
<feature type="binding site" evidence="10">
    <location>
        <begin position="236"/>
        <end position="237"/>
    </location>
    <ligand>
        <name>substrate</name>
    </ligand>
</feature>
<feature type="binding site" evidence="10">
    <location>
        <position position="156"/>
    </location>
    <ligand>
        <name>substrate</name>
    </ligand>
</feature>
<evidence type="ECO:0000256" key="6">
    <source>
        <dbReference type="ARBA" id="ARBA00023277"/>
    </source>
</evidence>
<organism evidence="13 14">
    <name type="scientific">Tetranychus urticae</name>
    <name type="common">Two-spotted spider mite</name>
    <dbReference type="NCBI Taxonomy" id="32264"/>
    <lineage>
        <taxon>Eukaryota</taxon>
        <taxon>Metazoa</taxon>
        <taxon>Ecdysozoa</taxon>
        <taxon>Arthropoda</taxon>
        <taxon>Chelicerata</taxon>
        <taxon>Arachnida</taxon>
        <taxon>Acari</taxon>
        <taxon>Acariformes</taxon>
        <taxon>Trombidiformes</taxon>
        <taxon>Prostigmata</taxon>
        <taxon>Eleutherengona</taxon>
        <taxon>Raphignathae</taxon>
        <taxon>Tetranychoidea</taxon>
        <taxon>Tetranychidae</taxon>
        <taxon>Tetranychus</taxon>
    </lineage>
</organism>
<dbReference type="Proteomes" id="UP000015104">
    <property type="component" value="Unassembled WGS sequence"/>
</dbReference>
<evidence type="ECO:0000313" key="13">
    <source>
        <dbReference type="EnsemblMetazoa" id="tetur02g11640.1"/>
    </source>
</evidence>
<dbReference type="OMA" id="PCRKGAH"/>
<feature type="binding site" evidence="10">
    <location>
        <begin position="331"/>
        <end position="333"/>
    </location>
    <ligand>
        <name>substrate</name>
    </ligand>
</feature>
<dbReference type="AlphaFoldDB" id="T1JXE4"/>